<dbReference type="AlphaFoldDB" id="A0A934VVD0"/>
<comment type="caution">
    <text evidence="1">The sequence shown here is derived from an EMBL/GenBank/DDBJ whole genome shotgun (WGS) entry which is preliminary data.</text>
</comment>
<dbReference type="Proteomes" id="UP000603141">
    <property type="component" value="Unassembled WGS sequence"/>
</dbReference>
<organism evidence="1 2">
    <name type="scientific">Luteolibacter pohnpeiensis</name>
    <dbReference type="NCBI Taxonomy" id="454153"/>
    <lineage>
        <taxon>Bacteria</taxon>
        <taxon>Pseudomonadati</taxon>
        <taxon>Verrucomicrobiota</taxon>
        <taxon>Verrucomicrobiia</taxon>
        <taxon>Verrucomicrobiales</taxon>
        <taxon>Verrucomicrobiaceae</taxon>
        <taxon>Luteolibacter</taxon>
    </lineage>
</organism>
<proteinExistence type="predicted"/>
<dbReference type="RefSeq" id="WP_200267570.1">
    <property type="nucleotide sequence ID" value="NZ_JAENIJ010000003.1"/>
</dbReference>
<keyword evidence="2" id="KW-1185">Reference proteome</keyword>
<protein>
    <submittedName>
        <fullName evidence="1">Uncharacterized protein</fullName>
    </submittedName>
</protein>
<dbReference type="EMBL" id="JAENIJ010000003">
    <property type="protein sequence ID" value="MBK1881404.1"/>
    <property type="molecule type" value="Genomic_DNA"/>
</dbReference>
<sequence>MKPIPESEFQKFYGTIKQGGFCYGDRISKGRQIIGGNPNIRMIDVEVAKYDSYERDEHQRPIVKPLPSKEEGMKIAREWMAKLGIDENEFYRHGDGPDGFDVLCRVDYSSMYAYGTKVEKKYKYGMTLNIAQQIGGLPAVWHGFGGSLACSIGDGGEFCKFAGTLRGWKKIGDYEVLNREEVTTALKEHFVWSQWGFECDRIEITKVDLGAYHARSDEIPKDFPLMYTLTCKIHGGERDGIETELFIPALRQHRQAYGPFKGSHQFEPDEKQLADPDSF</sequence>
<gene>
    <name evidence="1" type="ORF">JIN85_03190</name>
</gene>
<name>A0A934VVD0_9BACT</name>
<evidence type="ECO:0000313" key="2">
    <source>
        <dbReference type="Proteomes" id="UP000603141"/>
    </source>
</evidence>
<accession>A0A934VVD0</accession>
<evidence type="ECO:0000313" key="1">
    <source>
        <dbReference type="EMBL" id="MBK1881404.1"/>
    </source>
</evidence>
<reference evidence="1" key="1">
    <citation type="submission" date="2021-01" db="EMBL/GenBank/DDBJ databases">
        <title>Modified the classification status of verrucomicrobia.</title>
        <authorList>
            <person name="Feng X."/>
        </authorList>
    </citation>
    <scope>NUCLEOTIDE SEQUENCE</scope>
    <source>
        <strain evidence="1">KCTC 22041</strain>
    </source>
</reference>